<dbReference type="Pfam" id="PF00150">
    <property type="entry name" value="Cellulase"/>
    <property type="match status" value="1"/>
</dbReference>
<evidence type="ECO:0000256" key="4">
    <source>
        <dbReference type="RuleBase" id="RU361153"/>
    </source>
</evidence>
<dbReference type="GO" id="GO:0009986">
    <property type="term" value="C:cell surface"/>
    <property type="evidence" value="ECO:0007669"/>
    <property type="project" value="TreeGrafter"/>
</dbReference>
<dbReference type="PANTHER" id="PTHR31297:SF17">
    <property type="entry name" value="ENDOGLUCANASE"/>
    <property type="match status" value="1"/>
</dbReference>
<keyword evidence="2 4" id="KW-0378">Hydrolase</keyword>
<dbReference type="GO" id="GO:0009251">
    <property type="term" value="P:glucan catabolic process"/>
    <property type="evidence" value="ECO:0007669"/>
    <property type="project" value="TreeGrafter"/>
</dbReference>
<dbReference type="InterPro" id="IPR001547">
    <property type="entry name" value="Glyco_hydro_5"/>
</dbReference>
<dbReference type="EMBL" id="JACHFD010000006">
    <property type="protein sequence ID" value="MBB5351442.1"/>
    <property type="molecule type" value="Genomic_DNA"/>
</dbReference>
<dbReference type="RefSeq" id="WP_184017599.1">
    <property type="nucleotide sequence ID" value="NZ_JACHFD010000006.1"/>
</dbReference>
<reference evidence="7 8" key="1">
    <citation type="submission" date="2020-08" db="EMBL/GenBank/DDBJ databases">
        <title>Genomic Encyclopedia of Type Strains, Phase IV (KMG-IV): sequencing the most valuable type-strain genomes for metagenomic binning, comparative biology and taxonomic classification.</title>
        <authorList>
            <person name="Goeker M."/>
        </authorList>
    </citation>
    <scope>NUCLEOTIDE SEQUENCE [LARGE SCALE GENOMIC DNA]</scope>
    <source>
        <strain evidence="7 8">YC6886</strain>
    </source>
</reference>
<name>A0A840V0A7_9BACT</name>
<comment type="caution">
    <text evidence="7">The sequence shown here is derived from an EMBL/GenBank/DDBJ whole genome shotgun (WGS) entry which is preliminary data.</text>
</comment>
<feature type="domain" description="Glycoside hydrolase family 5" evidence="6">
    <location>
        <begin position="237"/>
        <end position="515"/>
    </location>
</feature>
<dbReference type="AlphaFoldDB" id="A0A840V0A7"/>
<dbReference type="SUPFAM" id="SSF51445">
    <property type="entry name" value="(Trans)glycosidases"/>
    <property type="match status" value="1"/>
</dbReference>
<keyword evidence="8" id="KW-1185">Reference proteome</keyword>
<dbReference type="Proteomes" id="UP000557717">
    <property type="component" value="Unassembled WGS sequence"/>
</dbReference>
<evidence type="ECO:0000256" key="2">
    <source>
        <dbReference type="ARBA" id="ARBA00022801"/>
    </source>
</evidence>
<dbReference type="InterPro" id="IPR050386">
    <property type="entry name" value="Glycosyl_hydrolase_5"/>
</dbReference>
<evidence type="ECO:0000259" key="6">
    <source>
        <dbReference type="Pfam" id="PF00150"/>
    </source>
</evidence>
<dbReference type="Gene3D" id="3.20.20.80">
    <property type="entry name" value="Glycosidases"/>
    <property type="match status" value="1"/>
</dbReference>
<proteinExistence type="inferred from homology"/>
<evidence type="ECO:0000313" key="7">
    <source>
        <dbReference type="EMBL" id="MBB5351442.1"/>
    </source>
</evidence>
<gene>
    <name evidence="7" type="ORF">HNR46_001678</name>
</gene>
<keyword evidence="3 4" id="KW-0326">Glycosidase</keyword>
<feature type="chain" id="PRO_5032586552" description="Glycoside hydrolase family 5 domain-containing protein" evidence="5">
    <location>
        <begin position="23"/>
        <end position="537"/>
    </location>
</feature>
<evidence type="ECO:0000256" key="3">
    <source>
        <dbReference type="ARBA" id="ARBA00023295"/>
    </source>
</evidence>
<sequence length="537" mass="61459">MMTWVKLGWIGCLVGWASVALGADAPIQRAAQARLQLKPLEGSELFDGFAVNLDGSWMDPGEAKDAGRDVSFPIDVWRWCEATIRFTPREDGRVELHLSGPWEEAEPGVVWRQEVLWDDVSAEGTDLVNGDFSKGVEGWTSPWSAYPEKNDWPLEGEARGASWLGRPLVQELELKKDRPVVLHFEAMAALPKGERKMVRMDEPTPAHAVAEKLVRGVNLGNCWEAPVDSWGVTFGVEDIDRIADAGFDHIRVPVGWHHRWEDGEISPKLLDALEPVMRRALQRGLWVMLDWHGYAELTAEPDKHEGAFVEGWEKISRHFRDWPKELMFELLNEPAERLQGERLNRLYEKTLKVVRAENPGRMVVLDPGRWASADELGQLWIPEDEKRVMVSFHAYDPFPFTHQQASWVHYEDVREVRFPGPPRDARSAPSSHPELQAWFRDYSDPTVEPNPSSLATVTRLLEKAREWSQVFGRPVHLGEFGCVRQADPESRSRYARGVRSAAEERKIPWCWWEWKVGFGVVDLETWKPYLLDELTGE</sequence>
<evidence type="ECO:0000256" key="1">
    <source>
        <dbReference type="ARBA" id="ARBA00022729"/>
    </source>
</evidence>
<comment type="similarity">
    <text evidence="4">Belongs to the glycosyl hydrolase 5 (cellulase A) family.</text>
</comment>
<organism evidence="7 8">
    <name type="scientific">Haloferula luteola</name>
    <dbReference type="NCBI Taxonomy" id="595692"/>
    <lineage>
        <taxon>Bacteria</taxon>
        <taxon>Pseudomonadati</taxon>
        <taxon>Verrucomicrobiota</taxon>
        <taxon>Verrucomicrobiia</taxon>
        <taxon>Verrucomicrobiales</taxon>
        <taxon>Verrucomicrobiaceae</taxon>
        <taxon>Haloferula</taxon>
    </lineage>
</organism>
<dbReference type="PANTHER" id="PTHR31297">
    <property type="entry name" value="GLUCAN ENDO-1,6-BETA-GLUCOSIDASE B"/>
    <property type="match status" value="1"/>
</dbReference>
<evidence type="ECO:0000313" key="8">
    <source>
        <dbReference type="Proteomes" id="UP000557717"/>
    </source>
</evidence>
<keyword evidence="1 5" id="KW-0732">Signal</keyword>
<dbReference type="InterPro" id="IPR017853">
    <property type="entry name" value="GH"/>
</dbReference>
<dbReference type="GO" id="GO:0005576">
    <property type="term" value="C:extracellular region"/>
    <property type="evidence" value="ECO:0007669"/>
    <property type="project" value="TreeGrafter"/>
</dbReference>
<evidence type="ECO:0000256" key="5">
    <source>
        <dbReference type="SAM" id="SignalP"/>
    </source>
</evidence>
<protein>
    <recommendedName>
        <fullName evidence="6">Glycoside hydrolase family 5 domain-containing protein</fullName>
    </recommendedName>
</protein>
<feature type="signal peptide" evidence="5">
    <location>
        <begin position="1"/>
        <end position="22"/>
    </location>
</feature>
<dbReference type="GO" id="GO:0008422">
    <property type="term" value="F:beta-glucosidase activity"/>
    <property type="evidence" value="ECO:0007669"/>
    <property type="project" value="TreeGrafter"/>
</dbReference>
<accession>A0A840V0A7</accession>